<accession>A0AAE1EET0</accession>
<evidence type="ECO:0000313" key="3">
    <source>
        <dbReference type="Proteomes" id="UP001286313"/>
    </source>
</evidence>
<name>A0AAE1EET0_PETCI</name>
<gene>
    <name evidence="2" type="ORF">Pcinc_043786</name>
</gene>
<dbReference type="Proteomes" id="UP001286313">
    <property type="component" value="Unassembled WGS sequence"/>
</dbReference>
<feature type="compositionally biased region" description="Basic and acidic residues" evidence="1">
    <location>
        <begin position="90"/>
        <end position="102"/>
    </location>
</feature>
<protein>
    <submittedName>
        <fullName evidence="2">Uncharacterized protein</fullName>
    </submittedName>
</protein>
<dbReference type="AlphaFoldDB" id="A0AAE1EET0"/>
<organism evidence="2 3">
    <name type="scientific">Petrolisthes cinctipes</name>
    <name type="common">Flat porcelain crab</name>
    <dbReference type="NCBI Taxonomy" id="88211"/>
    <lineage>
        <taxon>Eukaryota</taxon>
        <taxon>Metazoa</taxon>
        <taxon>Ecdysozoa</taxon>
        <taxon>Arthropoda</taxon>
        <taxon>Crustacea</taxon>
        <taxon>Multicrustacea</taxon>
        <taxon>Malacostraca</taxon>
        <taxon>Eumalacostraca</taxon>
        <taxon>Eucarida</taxon>
        <taxon>Decapoda</taxon>
        <taxon>Pleocyemata</taxon>
        <taxon>Anomura</taxon>
        <taxon>Galatheoidea</taxon>
        <taxon>Porcellanidae</taxon>
        <taxon>Petrolisthes</taxon>
    </lineage>
</organism>
<sequence length="111" mass="12089">MESGEKKVAEFALKGSDGRGVRKVGGGGVECVDRRVTEMINESDEKRVECVEDRATGEEAVGDDRRSSDSRNILEIMVESVEKVTERIKKGGGKERVEERVTGKGACSDGR</sequence>
<feature type="region of interest" description="Disordered" evidence="1">
    <location>
        <begin position="90"/>
        <end position="111"/>
    </location>
</feature>
<comment type="caution">
    <text evidence="2">The sequence shown here is derived from an EMBL/GenBank/DDBJ whole genome shotgun (WGS) entry which is preliminary data.</text>
</comment>
<reference evidence="2" key="1">
    <citation type="submission" date="2023-10" db="EMBL/GenBank/DDBJ databases">
        <title>Genome assemblies of two species of porcelain crab, Petrolisthes cinctipes and Petrolisthes manimaculis (Anomura: Porcellanidae).</title>
        <authorList>
            <person name="Angst P."/>
        </authorList>
    </citation>
    <scope>NUCLEOTIDE SEQUENCE</scope>
    <source>
        <strain evidence="2">PB745_01</strain>
        <tissue evidence="2">Gill</tissue>
    </source>
</reference>
<keyword evidence="3" id="KW-1185">Reference proteome</keyword>
<dbReference type="EMBL" id="JAWQEG010008907">
    <property type="protein sequence ID" value="KAK3849462.1"/>
    <property type="molecule type" value="Genomic_DNA"/>
</dbReference>
<evidence type="ECO:0000313" key="2">
    <source>
        <dbReference type="EMBL" id="KAK3849462.1"/>
    </source>
</evidence>
<evidence type="ECO:0000256" key="1">
    <source>
        <dbReference type="SAM" id="MobiDB-lite"/>
    </source>
</evidence>
<proteinExistence type="predicted"/>